<dbReference type="InterPro" id="IPR029016">
    <property type="entry name" value="GAF-like_dom_sf"/>
</dbReference>
<reference evidence="10 11" key="2">
    <citation type="journal article" date="2018" name="Int. J. Syst. Evol. Microbiol.">
        <title>Marinobacterium aestuarii sp. nov., a benzene-degrading marine bacterium isolated from estuary sediment.</title>
        <authorList>
            <person name="Bae S.S."/>
            <person name="Jung J."/>
            <person name="Chung D."/>
            <person name="Baek K."/>
        </authorList>
    </citation>
    <scope>NUCLEOTIDE SEQUENCE [LARGE SCALE GENOMIC DNA]</scope>
    <source>
        <strain evidence="10 11">ST58-10</strain>
    </source>
</reference>
<dbReference type="CDD" id="cd01948">
    <property type="entry name" value="EAL"/>
    <property type="match status" value="1"/>
</dbReference>
<gene>
    <name evidence="10" type="ORF">A8C75_02530</name>
</gene>
<name>A0A1A9ETH4_9GAMM</name>
<dbReference type="SMART" id="SM00086">
    <property type="entry name" value="PAC"/>
    <property type="match status" value="1"/>
</dbReference>
<dbReference type="PANTHER" id="PTHR44757:SF2">
    <property type="entry name" value="BIOFILM ARCHITECTURE MAINTENANCE PROTEIN MBAA"/>
    <property type="match status" value="1"/>
</dbReference>
<organism evidence="10 11">
    <name type="scientific">Marinobacterium aestuarii</name>
    <dbReference type="NCBI Taxonomy" id="1821621"/>
    <lineage>
        <taxon>Bacteria</taxon>
        <taxon>Pseudomonadati</taxon>
        <taxon>Pseudomonadota</taxon>
        <taxon>Gammaproteobacteria</taxon>
        <taxon>Oceanospirillales</taxon>
        <taxon>Oceanospirillaceae</taxon>
        <taxon>Marinobacterium</taxon>
    </lineage>
</organism>
<dbReference type="PROSITE" id="PS50883">
    <property type="entry name" value="EAL"/>
    <property type="match status" value="1"/>
</dbReference>
<comment type="cofactor">
    <cofactor evidence="1">
        <name>Mg(2+)</name>
        <dbReference type="ChEBI" id="CHEBI:18420"/>
    </cofactor>
</comment>
<dbReference type="GO" id="GO:0071732">
    <property type="term" value="P:cellular response to nitric oxide"/>
    <property type="evidence" value="ECO:0007669"/>
    <property type="project" value="UniProtKB-ARBA"/>
</dbReference>
<dbReference type="InterPro" id="IPR043128">
    <property type="entry name" value="Rev_trsase/Diguanyl_cyclase"/>
</dbReference>
<dbReference type="Pfam" id="PF08448">
    <property type="entry name" value="PAS_4"/>
    <property type="match status" value="1"/>
</dbReference>
<evidence type="ECO:0000259" key="7">
    <source>
        <dbReference type="PROSITE" id="PS50113"/>
    </source>
</evidence>
<dbReference type="PANTHER" id="PTHR44757">
    <property type="entry name" value="DIGUANYLATE CYCLASE DGCP"/>
    <property type="match status" value="1"/>
</dbReference>
<evidence type="ECO:0000259" key="8">
    <source>
        <dbReference type="PROSITE" id="PS50883"/>
    </source>
</evidence>
<dbReference type="AlphaFoldDB" id="A0A1A9ETH4"/>
<dbReference type="KEGG" id="mars:A8C75_02530"/>
<evidence type="ECO:0000256" key="5">
    <source>
        <dbReference type="SAM" id="SignalP"/>
    </source>
</evidence>
<evidence type="ECO:0000259" key="9">
    <source>
        <dbReference type="PROSITE" id="PS50887"/>
    </source>
</evidence>
<dbReference type="Gene3D" id="3.20.20.450">
    <property type="entry name" value="EAL domain"/>
    <property type="match status" value="1"/>
</dbReference>
<dbReference type="NCBIfam" id="TIGR00254">
    <property type="entry name" value="GGDEF"/>
    <property type="match status" value="1"/>
</dbReference>
<dbReference type="InterPro" id="IPR013767">
    <property type="entry name" value="PAS_fold"/>
</dbReference>
<feature type="domain" description="PAC" evidence="7">
    <location>
        <begin position="428"/>
        <end position="480"/>
    </location>
</feature>
<evidence type="ECO:0000256" key="4">
    <source>
        <dbReference type="ARBA" id="ARBA00051114"/>
    </source>
</evidence>
<dbReference type="InterPro" id="IPR000014">
    <property type="entry name" value="PAS"/>
</dbReference>
<dbReference type="SMART" id="SM00267">
    <property type="entry name" value="GGDEF"/>
    <property type="match status" value="1"/>
</dbReference>
<evidence type="ECO:0000256" key="1">
    <source>
        <dbReference type="ARBA" id="ARBA00001946"/>
    </source>
</evidence>
<evidence type="ECO:0000259" key="6">
    <source>
        <dbReference type="PROSITE" id="PS50112"/>
    </source>
</evidence>
<reference evidence="11" key="1">
    <citation type="submission" date="2016-05" db="EMBL/GenBank/DDBJ databases">
        <authorList>
            <person name="Baek K."/>
            <person name="Yang S.-J."/>
        </authorList>
    </citation>
    <scope>NUCLEOTIDE SEQUENCE [LARGE SCALE GENOMIC DNA]</scope>
    <source>
        <strain evidence="11">ST58-10</strain>
    </source>
</reference>
<protein>
    <recommendedName>
        <fullName evidence="2">cyclic-guanylate-specific phosphodiesterase</fullName>
        <ecNumber evidence="2">3.1.4.52</ecNumber>
    </recommendedName>
</protein>
<dbReference type="CDD" id="cd01949">
    <property type="entry name" value="GGDEF"/>
    <property type="match status" value="1"/>
</dbReference>
<feature type="signal peptide" evidence="5">
    <location>
        <begin position="1"/>
        <end position="23"/>
    </location>
</feature>
<evidence type="ECO:0000256" key="3">
    <source>
        <dbReference type="ARBA" id="ARBA00022636"/>
    </source>
</evidence>
<dbReference type="SUPFAM" id="SSF55781">
    <property type="entry name" value="GAF domain-like"/>
    <property type="match status" value="1"/>
</dbReference>
<dbReference type="Gene3D" id="3.30.70.270">
    <property type="match status" value="1"/>
</dbReference>
<dbReference type="NCBIfam" id="TIGR00229">
    <property type="entry name" value="sensory_box"/>
    <property type="match status" value="2"/>
</dbReference>
<dbReference type="InterPro" id="IPR052155">
    <property type="entry name" value="Biofilm_reg_signaling"/>
</dbReference>
<dbReference type="SMART" id="SM00065">
    <property type="entry name" value="GAF"/>
    <property type="match status" value="1"/>
</dbReference>
<dbReference type="Gene3D" id="3.30.450.20">
    <property type="entry name" value="PAS domain"/>
    <property type="match status" value="2"/>
</dbReference>
<dbReference type="InterPro" id="IPR001610">
    <property type="entry name" value="PAC"/>
</dbReference>
<dbReference type="Pfam" id="PF00989">
    <property type="entry name" value="PAS"/>
    <property type="match status" value="1"/>
</dbReference>
<dbReference type="InterPro" id="IPR000160">
    <property type="entry name" value="GGDEF_dom"/>
</dbReference>
<feature type="domain" description="PAS" evidence="6">
    <location>
        <begin position="68"/>
        <end position="138"/>
    </location>
</feature>
<dbReference type="GO" id="GO:0006355">
    <property type="term" value="P:regulation of DNA-templated transcription"/>
    <property type="evidence" value="ECO:0007669"/>
    <property type="project" value="InterPro"/>
</dbReference>
<dbReference type="InterPro" id="IPR003018">
    <property type="entry name" value="GAF"/>
</dbReference>
<evidence type="ECO:0000313" key="11">
    <source>
        <dbReference type="Proteomes" id="UP000078070"/>
    </source>
</evidence>
<dbReference type="SMART" id="SM00052">
    <property type="entry name" value="EAL"/>
    <property type="match status" value="1"/>
</dbReference>
<dbReference type="PROSITE" id="PS50887">
    <property type="entry name" value="GGDEF"/>
    <property type="match status" value="1"/>
</dbReference>
<dbReference type="EC" id="3.1.4.52" evidence="2"/>
<dbReference type="STRING" id="1821621.A8C75_02530"/>
<dbReference type="EMBL" id="CP015839">
    <property type="protein sequence ID" value="ANG61454.1"/>
    <property type="molecule type" value="Genomic_DNA"/>
</dbReference>
<dbReference type="PROSITE" id="PS50112">
    <property type="entry name" value="PAS"/>
    <property type="match status" value="2"/>
</dbReference>
<dbReference type="CDD" id="cd00130">
    <property type="entry name" value="PAS"/>
    <property type="match status" value="2"/>
</dbReference>
<keyword evidence="11" id="KW-1185">Reference proteome</keyword>
<accession>A0A1A9ETH4</accession>
<dbReference type="PIRSF" id="PIRSF005925">
    <property type="entry name" value="Dos"/>
    <property type="match status" value="1"/>
</dbReference>
<keyword evidence="3" id="KW-0973">c-di-GMP</keyword>
<dbReference type="SUPFAM" id="SSF55785">
    <property type="entry name" value="PYP-like sensor domain (PAS domain)"/>
    <property type="match status" value="2"/>
</dbReference>
<comment type="catalytic activity">
    <reaction evidence="4">
        <text>3',3'-c-di-GMP + H2O = 5'-phosphoguanylyl(3'-&gt;5')guanosine + H(+)</text>
        <dbReference type="Rhea" id="RHEA:24902"/>
        <dbReference type="ChEBI" id="CHEBI:15377"/>
        <dbReference type="ChEBI" id="CHEBI:15378"/>
        <dbReference type="ChEBI" id="CHEBI:58754"/>
        <dbReference type="ChEBI" id="CHEBI:58805"/>
        <dbReference type="EC" id="3.1.4.52"/>
    </reaction>
    <physiologicalReaction direction="left-to-right" evidence="4">
        <dbReference type="Rhea" id="RHEA:24903"/>
    </physiologicalReaction>
</comment>
<dbReference type="InterPro" id="IPR001633">
    <property type="entry name" value="EAL_dom"/>
</dbReference>
<proteinExistence type="predicted"/>
<dbReference type="Gene3D" id="3.30.450.40">
    <property type="match status" value="1"/>
</dbReference>
<feature type="domain" description="PAS" evidence="6">
    <location>
        <begin position="355"/>
        <end position="426"/>
    </location>
</feature>
<dbReference type="Proteomes" id="UP000078070">
    <property type="component" value="Chromosome"/>
</dbReference>
<sequence>MPYPGLILVSAVAPMLWPSASMAADVLENPAPVMAALLVMLALTLAVLASVCYRSRQQQVQLRALEAGQYRYRAIFDALPEAASIKSASGQYLDCNRAFAEFTGLNAEVLLGKTSGDIFSVSDGQRISAQERRALKTDGIFRSEDWVHGAGRRPRLVSFLRTRLPVQGAQEPALLVIGSDITEQRQEEVITRLQNMTLDCLLRGIALTTVLERLVETVEQAYPGLLCSVMLLDKDRLLRSTAAPSLPDYFREVSDGLAAAEGVGACGTAAATGKRVLVENAQEHPYFTSFVELVARANIVACWSEPVLGSHGEVLGTLCLYSPEAGGPTPAQIKLLEQAARLVSLAVERSQREDQLRKLSRAVEQSSSMVVITDASGIIEYVNEEFCDVTGYSVEEALSQRPSLLKSGETDAEVYRSMWQALLAGQDWHGEIRNRRKSGALYWSALSVSPILDEDGSVTHFIGISEDISAQKHSQAQIEQLAFYDPLTQLGNRRLFREQLDQELRKVRRTGQQLAVFYLDLDNFKQINDTLGHDVGDRLLQAIAGHLRVTLRETDIIARLGGDEFIILLPQVTGLAQAKKVAEKLLNALLTPIPVAGHEVLITFSIGITLAPDDGDTWSVLMKNADLAMYRAKRQGRNNYQFFTREMNEEVMRRAQMEAELRTALEEGHFTLVYQPQWNLLGGLQLVGMEALIRWHHAERGWISPVEFIPVAEELGLIVPLGNWVIHEACRAGFHLVEQGHDVKVAVNLSLRQFRDPNLLNTVRLALQNSGLEARYLEFEITESMIMDDISRVLEILGALKDLGVTLSIDDFGTGYSSLSYLKQLPVDQLKVDASFVRDIPHDRNDMEIAAAVIAMAHKLGLKVVAEGIETPAQLAFLRENRCEMGQGYLLARPMPLESVLQLLEVELTD</sequence>
<dbReference type="InterPro" id="IPR035965">
    <property type="entry name" value="PAS-like_dom_sf"/>
</dbReference>
<evidence type="ECO:0000313" key="10">
    <source>
        <dbReference type="EMBL" id="ANG61454.1"/>
    </source>
</evidence>
<dbReference type="FunFam" id="3.20.20.450:FF:000001">
    <property type="entry name" value="Cyclic di-GMP phosphodiesterase yahA"/>
    <property type="match status" value="1"/>
</dbReference>
<dbReference type="GO" id="GO:0071111">
    <property type="term" value="F:cyclic-guanylate-specific phosphodiesterase activity"/>
    <property type="evidence" value="ECO:0007669"/>
    <property type="project" value="UniProtKB-EC"/>
</dbReference>
<dbReference type="Pfam" id="PF00563">
    <property type="entry name" value="EAL"/>
    <property type="match status" value="1"/>
</dbReference>
<evidence type="ECO:0000256" key="2">
    <source>
        <dbReference type="ARBA" id="ARBA00012282"/>
    </source>
</evidence>
<keyword evidence="5" id="KW-0732">Signal</keyword>
<dbReference type="InterPro" id="IPR012226">
    <property type="entry name" value="Diguanyl_cyclase/Pdiesterase"/>
</dbReference>
<dbReference type="Pfam" id="PF13185">
    <property type="entry name" value="GAF_2"/>
    <property type="match status" value="1"/>
</dbReference>
<feature type="chain" id="PRO_5008386413" description="cyclic-guanylate-specific phosphodiesterase" evidence="5">
    <location>
        <begin position="24"/>
        <end position="910"/>
    </location>
</feature>
<dbReference type="Pfam" id="PF00990">
    <property type="entry name" value="GGDEF"/>
    <property type="match status" value="1"/>
</dbReference>
<dbReference type="InterPro" id="IPR013656">
    <property type="entry name" value="PAS_4"/>
</dbReference>
<dbReference type="InterPro" id="IPR029787">
    <property type="entry name" value="Nucleotide_cyclase"/>
</dbReference>
<dbReference type="SUPFAM" id="SSF55073">
    <property type="entry name" value="Nucleotide cyclase"/>
    <property type="match status" value="1"/>
</dbReference>
<dbReference type="InterPro" id="IPR000700">
    <property type="entry name" value="PAS-assoc_C"/>
</dbReference>
<feature type="domain" description="EAL" evidence="8">
    <location>
        <begin position="654"/>
        <end position="908"/>
    </location>
</feature>
<dbReference type="FunFam" id="3.30.70.270:FF:000001">
    <property type="entry name" value="Diguanylate cyclase domain protein"/>
    <property type="match status" value="1"/>
</dbReference>
<dbReference type="InterPro" id="IPR035919">
    <property type="entry name" value="EAL_sf"/>
</dbReference>
<feature type="domain" description="GGDEF" evidence="9">
    <location>
        <begin position="512"/>
        <end position="645"/>
    </location>
</feature>
<dbReference type="PROSITE" id="PS50113">
    <property type="entry name" value="PAC"/>
    <property type="match status" value="1"/>
</dbReference>
<dbReference type="SUPFAM" id="SSF141868">
    <property type="entry name" value="EAL domain-like"/>
    <property type="match status" value="1"/>
</dbReference>
<dbReference type="SMART" id="SM00091">
    <property type="entry name" value="PAS"/>
    <property type="match status" value="2"/>
</dbReference>